<reference evidence="4 5" key="2">
    <citation type="submission" date="2019-02" db="EMBL/GenBank/DDBJ databases">
        <title>'Lichenibacterium ramalinii' gen. nov. sp. nov., 'Lichenibacterium minor' gen. nov. sp. nov.</title>
        <authorList>
            <person name="Pankratov T."/>
        </authorList>
    </citation>
    <scope>NUCLEOTIDE SEQUENCE [LARGE SCALE GENOMIC DNA]</scope>
    <source>
        <strain evidence="4 5">RmlP001</strain>
    </source>
</reference>
<dbReference type="Pfam" id="PF00857">
    <property type="entry name" value="Isochorismatase"/>
    <property type="match status" value="1"/>
</dbReference>
<gene>
    <name evidence="4" type="ORF">D3272_21490</name>
</gene>
<sequence length="229" mass="23160">MVGWRAAPKEIQVKPRILVPLLASLLAALCGAAPGRAGTIVDGWSSVAVPPAPELKPARLDARTTALLVLDFNGHEEAASGPCNAATKPRCLATIPAVAGLIARARAAGVAVVHSTSANGVPADIRPGVAPAPGEPVVKAGPDKFIGTALGDILAKRGARTLVIVGTAAEGAVLDTGTDAALHGYDVVVPVDGLSSTEPYAEQYVAWHFAHAPGVAARTTLTRIDAVAF</sequence>
<evidence type="ECO:0000313" key="4">
    <source>
        <dbReference type="EMBL" id="RYB02260.1"/>
    </source>
</evidence>
<dbReference type="InterPro" id="IPR036380">
    <property type="entry name" value="Isochorismatase-like_sf"/>
</dbReference>
<dbReference type="Gene3D" id="3.40.50.850">
    <property type="entry name" value="Isochorismatase-like"/>
    <property type="match status" value="1"/>
</dbReference>
<feature type="chain" id="PRO_5020182517" evidence="2">
    <location>
        <begin position="33"/>
        <end position="229"/>
    </location>
</feature>
<dbReference type="GO" id="GO:0016787">
    <property type="term" value="F:hydrolase activity"/>
    <property type="evidence" value="ECO:0007669"/>
    <property type="project" value="UniProtKB-KW"/>
</dbReference>
<protein>
    <submittedName>
        <fullName evidence="4">Isochorismatase family protein</fullName>
    </submittedName>
</protein>
<feature type="signal peptide" evidence="2">
    <location>
        <begin position="1"/>
        <end position="32"/>
    </location>
</feature>
<dbReference type="EMBL" id="QYBC01000021">
    <property type="protein sequence ID" value="RYB02260.1"/>
    <property type="molecule type" value="Genomic_DNA"/>
</dbReference>
<dbReference type="PANTHER" id="PTHR43540">
    <property type="entry name" value="PEROXYUREIDOACRYLATE/UREIDOACRYLATE AMIDOHYDROLASE-RELATED"/>
    <property type="match status" value="1"/>
</dbReference>
<keyword evidence="5" id="KW-1185">Reference proteome</keyword>
<evidence type="ECO:0000313" key="5">
    <source>
        <dbReference type="Proteomes" id="UP000289411"/>
    </source>
</evidence>
<keyword evidence="1" id="KW-0378">Hydrolase</keyword>
<evidence type="ECO:0000256" key="1">
    <source>
        <dbReference type="ARBA" id="ARBA00022801"/>
    </source>
</evidence>
<name>A0A4Q2R9Q3_9HYPH</name>
<dbReference type="Proteomes" id="UP000289411">
    <property type="component" value="Unassembled WGS sequence"/>
</dbReference>
<organism evidence="4 5">
    <name type="scientific">Lichenibacterium ramalinae</name>
    <dbReference type="NCBI Taxonomy" id="2316527"/>
    <lineage>
        <taxon>Bacteria</taxon>
        <taxon>Pseudomonadati</taxon>
        <taxon>Pseudomonadota</taxon>
        <taxon>Alphaproteobacteria</taxon>
        <taxon>Hyphomicrobiales</taxon>
        <taxon>Lichenihabitantaceae</taxon>
        <taxon>Lichenibacterium</taxon>
    </lineage>
</organism>
<accession>A0A4Q2R9Q3</accession>
<dbReference type="SUPFAM" id="SSF52499">
    <property type="entry name" value="Isochorismatase-like hydrolases"/>
    <property type="match status" value="1"/>
</dbReference>
<dbReference type="InterPro" id="IPR050272">
    <property type="entry name" value="Isochorismatase-like_hydrls"/>
</dbReference>
<proteinExistence type="predicted"/>
<dbReference type="InterPro" id="IPR000868">
    <property type="entry name" value="Isochorismatase-like_dom"/>
</dbReference>
<dbReference type="AlphaFoldDB" id="A0A4Q2R9Q3"/>
<reference evidence="4 5" key="1">
    <citation type="submission" date="2018-09" db="EMBL/GenBank/DDBJ databases">
        <authorList>
            <person name="Grouzdev D.S."/>
            <person name="Krutkina M.S."/>
        </authorList>
    </citation>
    <scope>NUCLEOTIDE SEQUENCE [LARGE SCALE GENOMIC DNA]</scope>
    <source>
        <strain evidence="4 5">RmlP001</strain>
    </source>
</reference>
<comment type="caution">
    <text evidence="4">The sequence shown here is derived from an EMBL/GenBank/DDBJ whole genome shotgun (WGS) entry which is preliminary data.</text>
</comment>
<evidence type="ECO:0000259" key="3">
    <source>
        <dbReference type="Pfam" id="PF00857"/>
    </source>
</evidence>
<dbReference type="PANTHER" id="PTHR43540:SF6">
    <property type="entry name" value="ISOCHORISMATASE-LIKE DOMAIN-CONTAINING PROTEIN"/>
    <property type="match status" value="1"/>
</dbReference>
<feature type="domain" description="Isochorismatase-like" evidence="3">
    <location>
        <begin position="65"/>
        <end position="211"/>
    </location>
</feature>
<keyword evidence="2" id="KW-0732">Signal</keyword>
<dbReference type="OrthoDB" id="8348970at2"/>
<evidence type="ECO:0000256" key="2">
    <source>
        <dbReference type="SAM" id="SignalP"/>
    </source>
</evidence>